<evidence type="ECO:0000313" key="4">
    <source>
        <dbReference type="Proteomes" id="UP001472978"/>
    </source>
</evidence>
<protein>
    <recommendedName>
        <fullName evidence="2">UPF0125 protein ABE957_12925</fullName>
    </recommendedName>
</protein>
<proteinExistence type="inferred from homology"/>
<dbReference type="Pfam" id="PF03658">
    <property type="entry name" value="Ub-RnfH"/>
    <property type="match status" value="1"/>
</dbReference>
<comment type="similarity">
    <text evidence="1 2">Belongs to the UPF0125 (RnfH) family.</text>
</comment>
<evidence type="ECO:0000313" key="3">
    <source>
        <dbReference type="EMBL" id="MEQ6889575.1"/>
    </source>
</evidence>
<gene>
    <name evidence="3" type="ORF">ABE957_12925</name>
</gene>
<accession>A0ABV1N794</accession>
<dbReference type="Proteomes" id="UP001472978">
    <property type="component" value="Unassembled WGS sequence"/>
</dbReference>
<reference evidence="3 4" key="1">
    <citation type="submission" date="2024-05" db="EMBL/GenBank/DDBJ databases">
        <title>Halomonas sp. CS7 16S ribosomal RNA gene Genome sequencing and assembly.</title>
        <authorList>
            <person name="Yook S."/>
        </authorList>
    </citation>
    <scope>NUCLEOTIDE SEQUENCE [LARGE SCALE GENOMIC DNA]</scope>
    <source>
        <strain evidence="3 4">CS7</strain>
    </source>
</reference>
<dbReference type="RefSeq" id="WP_349759096.1">
    <property type="nucleotide sequence ID" value="NZ_JBEGCI010000011.1"/>
</dbReference>
<dbReference type="InterPro" id="IPR016155">
    <property type="entry name" value="Mopterin_synth/thiamin_S_b"/>
</dbReference>
<sequence>MGASSPDVIEVEVAFALPERQCILPLSVSEGTTARQAVAMAGLEARFPELPAATFSEADLGLFGRRLRDPEAQRLKAGDRVEVYRPLKIDPKVVRAERAAAKTR</sequence>
<name>A0ABV1N794_9GAMM</name>
<dbReference type="HAMAP" id="MF_00460">
    <property type="entry name" value="UPF0125_RnfH"/>
    <property type="match status" value="1"/>
</dbReference>
<dbReference type="PANTHER" id="PTHR37483">
    <property type="entry name" value="UPF0125 PROTEIN RATB"/>
    <property type="match status" value="1"/>
</dbReference>
<dbReference type="InterPro" id="IPR005346">
    <property type="entry name" value="RnfH"/>
</dbReference>
<dbReference type="InterPro" id="IPR037021">
    <property type="entry name" value="RnfH_sf"/>
</dbReference>
<dbReference type="SUPFAM" id="SSF54285">
    <property type="entry name" value="MoaD/ThiS"/>
    <property type="match status" value="1"/>
</dbReference>
<evidence type="ECO:0000256" key="2">
    <source>
        <dbReference type="HAMAP-Rule" id="MF_00460"/>
    </source>
</evidence>
<dbReference type="Gene3D" id="3.10.20.280">
    <property type="entry name" value="RnfH-like"/>
    <property type="match status" value="1"/>
</dbReference>
<organism evidence="3 4">
    <name type="scientific">Halomonas pelophila</name>
    <dbReference type="NCBI Taxonomy" id="3151122"/>
    <lineage>
        <taxon>Bacteria</taxon>
        <taxon>Pseudomonadati</taxon>
        <taxon>Pseudomonadota</taxon>
        <taxon>Gammaproteobacteria</taxon>
        <taxon>Oceanospirillales</taxon>
        <taxon>Halomonadaceae</taxon>
        <taxon>Halomonas</taxon>
    </lineage>
</organism>
<dbReference type="PANTHER" id="PTHR37483:SF1">
    <property type="entry name" value="UPF0125 PROTEIN RATB"/>
    <property type="match status" value="1"/>
</dbReference>
<keyword evidence="4" id="KW-1185">Reference proteome</keyword>
<evidence type="ECO:0000256" key="1">
    <source>
        <dbReference type="ARBA" id="ARBA00010645"/>
    </source>
</evidence>
<comment type="caution">
    <text evidence="3">The sequence shown here is derived from an EMBL/GenBank/DDBJ whole genome shotgun (WGS) entry which is preliminary data.</text>
</comment>
<dbReference type="EMBL" id="JBEGCI010000011">
    <property type="protein sequence ID" value="MEQ6889575.1"/>
    <property type="molecule type" value="Genomic_DNA"/>
</dbReference>